<reference evidence="1 2" key="1">
    <citation type="submission" date="2018-11" db="EMBL/GenBank/DDBJ databases">
        <title>Genome sequence of Apiotrichum porosum DSM 27194.</title>
        <authorList>
            <person name="Aliyu H."/>
            <person name="Gorte O."/>
            <person name="Ochsenreither K."/>
        </authorList>
    </citation>
    <scope>NUCLEOTIDE SEQUENCE [LARGE SCALE GENOMIC DNA]</scope>
    <source>
        <strain evidence="1 2">DSM 27194</strain>
    </source>
</reference>
<keyword evidence="2" id="KW-1185">Reference proteome</keyword>
<dbReference type="InterPro" id="IPR029058">
    <property type="entry name" value="AB_hydrolase_fold"/>
</dbReference>
<dbReference type="PANTHER" id="PTHR42103">
    <property type="entry name" value="ALPHA/BETA-HYDROLASES SUPERFAMILY PROTEIN"/>
    <property type="match status" value="1"/>
</dbReference>
<dbReference type="OrthoDB" id="10260961at2759"/>
<name>A0A427XHU5_9TREE</name>
<dbReference type="PANTHER" id="PTHR42103:SF2">
    <property type="entry name" value="AB HYDROLASE-1 DOMAIN-CONTAINING PROTEIN"/>
    <property type="match status" value="1"/>
</dbReference>
<evidence type="ECO:0000313" key="1">
    <source>
        <dbReference type="EMBL" id="RSH78314.1"/>
    </source>
</evidence>
<dbReference type="RefSeq" id="XP_028473461.1">
    <property type="nucleotide sequence ID" value="XM_028618505.1"/>
</dbReference>
<gene>
    <name evidence="1" type="ORF">EHS24_002783</name>
</gene>
<organism evidence="1 2">
    <name type="scientific">Apiotrichum porosum</name>
    <dbReference type="NCBI Taxonomy" id="105984"/>
    <lineage>
        <taxon>Eukaryota</taxon>
        <taxon>Fungi</taxon>
        <taxon>Dikarya</taxon>
        <taxon>Basidiomycota</taxon>
        <taxon>Agaricomycotina</taxon>
        <taxon>Tremellomycetes</taxon>
        <taxon>Trichosporonales</taxon>
        <taxon>Trichosporonaceae</taxon>
        <taxon>Apiotrichum</taxon>
    </lineage>
</organism>
<comment type="caution">
    <text evidence="1">The sequence shown here is derived from an EMBL/GenBank/DDBJ whole genome shotgun (WGS) entry which is preliminary data.</text>
</comment>
<accession>A0A427XHU5</accession>
<dbReference type="Proteomes" id="UP000279236">
    <property type="component" value="Unassembled WGS sequence"/>
</dbReference>
<dbReference type="AlphaFoldDB" id="A0A427XHU5"/>
<dbReference type="STRING" id="105984.A0A427XHU5"/>
<dbReference type="EMBL" id="RSCE01000013">
    <property type="protein sequence ID" value="RSH78314.1"/>
    <property type="molecule type" value="Genomic_DNA"/>
</dbReference>
<proteinExistence type="predicted"/>
<dbReference type="GeneID" id="39587326"/>
<evidence type="ECO:0000313" key="2">
    <source>
        <dbReference type="Proteomes" id="UP000279236"/>
    </source>
</evidence>
<dbReference type="Gene3D" id="3.40.50.1820">
    <property type="entry name" value="alpha/beta hydrolase"/>
    <property type="match status" value="1"/>
</dbReference>
<evidence type="ECO:0008006" key="3">
    <source>
        <dbReference type="Google" id="ProtNLM"/>
    </source>
</evidence>
<protein>
    <recommendedName>
        <fullName evidence="3">AB hydrolase-1 domain-containing protein</fullName>
    </recommendedName>
</protein>
<dbReference type="SUPFAM" id="SSF53474">
    <property type="entry name" value="alpha/beta-Hydrolases"/>
    <property type="match status" value="1"/>
</dbReference>
<sequence>MPLHPHLHLLVPSSTASIALEARVYISRSAAAALSGLATTSTSSEPTPLEGLTDSQRATVAGLGIRKIVTAAHPWGRLGGNMLFPVIANYLPNAVFGTPRADGAAPDTAIATFNVRGVGQSGGSMPLPGFGIGNDGEDFAAVERAVADLVGGQAELYRLGYSYGTNLALNAPLPDRGVKRTILVSPAPTLFKAMTLLSGPTFATGLDAALDRAAASRESGKDARSLWVVFGDKDDFTGAATLRALGGDKKDEIVAVEISGCGHFYARVEDGDAAEKAIAAWISDS</sequence>